<evidence type="ECO:0000256" key="11">
    <source>
        <dbReference type="ARBA" id="ARBA00022843"/>
    </source>
</evidence>
<dbReference type="PROSITE" id="PS00107">
    <property type="entry name" value="PROTEIN_KINASE_ATP"/>
    <property type="match status" value="1"/>
</dbReference>
<reference evidence="29 30" key="1">
    <citation type="journal article" date="2021" name="Cell">
        <title>Tracing the genetic footprints of vertebrate landing in non-teleost ray-finned fishes.</title>
        <authorList>
            <person name="Bi X."/>
            <person name="Wang K."/>
            <person name="Yang L."/>
            <person name="Pan H."/>
            <person name="Jiang H."/>
            <person name="Wei Q."/>
            <person name="Fang M."/>
            <person name="Yu H."/>
            <person name="Zhu C."/>
            <person name="Cai Y."/>
            <person name="He Y."/>
            <person name="Gan X."/>
            <person name="Zeng H."/>
            <person name="Yu D."/>
            <person name="Zhu Y."/>
            <person name="Jiang H."/>
            <person name="Qiu Q."/>
            <person name="Yang H."/>
            <person name="Zhang Y.E."/>
            <person name="Wang W."/>
            <person name="Zhu M."/>
            <person name="He S."/>
            <person name="Zhang G."/>
        </authorList>
    </citation>
    <scope>NUCLEOTIDE SEQUENCE [LARGE SCALE GENOMIC DNA]</scope>
    <source>
        <strain evidence="29">Bchr_013</strain>
    </source>
</reference>
<dbReference type="SMART" id="SM00219">
    <property type="entry name" value="TyrKc"/>
    <property type="match status" value="1"/>
</dbReference>
<evidence type="ECO:0000256" key="22">
    <source>
        <dbReference type="PIRSR" id="PIRSR000617-4"/>
    </source>
</evidence>
<feature type="chain" id="PRO_5036497503" description="receptor protein-tyrosine kinase" evidence="26">
    <location>
        <begin position="22"/>
        <end position="1365"/>
    </location>
</feature>
<dbReference type="PANTHER" id="PTHR24416">
    <property type="entry name" value="TYROSINE-PROTEIN KINASE RECEPTOR"/>
    <property type="match status" value="1"/>
</dbReference>
<dbReference type="FunFam" id="1.10.510.10:FF:000093">
    <property type="entry name" value="Hepatocyte growth factor receptor"/>
    <property type="match status" value="1"/>
</dbReference>
<dbReference type="PANTHER" id="PTHR24416:SF564">
    <property type="entry name" value="MACROPHAGE-STIMULATING PROTEIN RECEPTOR"/>
    <property type="match status" value="1"/>
</dbReference>
<dbReference type="EMBL" id="JAATIS010000094">
    <property type="protein sequence ID" value="KAG2471404.1"/>
    <property type="molecule type" value="Genomic_DNA"/>
</dbReference>
<evidence type="ECO:0000256" key="14">
    <source>
        <dbReference type="ARBA" id="ARBA00023137"/>
    </source>
</evidence>
<keyword evidence="14" id="KW-0829">Tyrosine-protein kinase</keyword>
<evidence type="ECO:0000256" key="4">
    <source>
        <dbReference type="ARBA" id="ARBA00022679"/>
    </source>
</evidence>
<dbReference type="InterPro" id="IPR002909">
    <property type="entry name" value="IPT_dom"/>
</dbReference>
<feature type="non-terminal residue" evidence="29">
    <location>
        <position position="1"/>
    </location>
</feature>
<dbReference type="PIRSF" id="PIRSF000617">
    <property type="entry name" value="TyrPK_HGF-R"/>
    <property type="match status" value="1"/>
</dbReference>
<evidence type="ECO:0000256" key="19">
    <source>
        <dbReference type="PIRSR" id="PIRSR000617-1"/>
    </source>
</evidence>
<feature type="disulfide bond" evidence="21">
    <location>
        <begin position="96"/>
        <end position="99"/>
    </location>
</feature>
<dbReference type="GO" id="GO:0043235">
    <property type="term" value="C:receptor complex"/>
    <property type="evidence" value="ECO:0007669"/>
    <property type="project" value="TreeGrafter"/>
</dbReference>
<evidence type="ECO:0000256" key="18">
    <source>
        <dbReference type="ARBA" id="ARBA00051243"/>
    </source>
</evidence>
<evidence type="ECO:0000256" key="24">
    <source>
        <dbReference type="PROSITE-ProRule" id="PRU10141"/>
    </source>
</evidence>
<dbReference type="Proteomes" id="UP000886611">
    <property type="component" value="Unassembled WGS sequence"/>
</dbReference>
<keyword evidence="3" id="KW-0597">Phosphoprotein</keyword>
<dbReference type="InterPro" id="IPR015943">
    <property type="entry name" value="WD40/YVTN_repeat-like_dom_sf"/>
</dbReference>
<keyword evidence="15 21" id="KW-1015">Disulfide bond</keyword>
<feature type="disulfide bond" evidence="21">
    <location>
        <begin position="520"/>
        <end position="554"/>
    </location>
</feature>
<evidence type="ECO:0000256" key="3">
    <source>
        <dbReference type="ARBA" id="ARBA00022553"/>
    </source>
</evidence>
<dbReference type="InterPro" id="IPR014756">
    <property type="entry name" value="Ig_E-set"/>
</dbReference>
<dbReference type="SMART" id="SM00429">
    <property type="entry name" value="IPT"/>
    <property type="match status" value="3"/>
</dbReference>
<dbReference type="PROSITE" id="PS50011">
    <property type="entry name" value="PROTEIN_KINASE_DOM"/>
    <property type="match status" value="1"/>
</dbReference>
<feature type="signal peptide" evidence="26">
    <location>
        <begin position="1"/>
        <end position="21"/>
    </location>
</feature>
<evidence type="ECO:0000256" key="17">
    <source>
        <dbReference type="ARBA" id="ARBA00023180"/>
    </source>
</evidence>
<dbReference type="Gene3D" id="3.30.1680.10">
    <property type="entry name" value="ligand-binding face of the semaphorins, domain 2"/>
    <property type="match status" value="1"/>
</dbReference>
<keyword evidence="30" id="KW-1185">Reference proteome</keyword>
<dbReference type="SUPFAM" id="SSF56112">
    <property type="entry name" value="Protein kinase-like (PK-like)"/>
    <property type="match status" value="1"/>
</dbReference>
<keyword evidence="10 20" id="KW-0067">ATP-binding</keyword>
<feature type="domain" description="Protein kinase" evidence="27">
    <location>
        <begin position="1061"/>
        <end position="1325"/>
    </location>
</feature>
<feature type="disulfide bond" evidence="21">
    <location>
        <begin position="514"/>
        <end position="532"/>
    </location>
</feature>
<dbReference type="InterPro" id="IPR011009">
    <property type="entry name" value="Kinase-like_dom_sf"/>
</dbReference>
<keyword evidence="16" id="KW-0675">Receptor</keyword>
<accession>A0A8X8BZ53</accession>
<feature type="modified residue" description="Phosphotyrosine; by autocatalysis" evidence="22">
    <location>
        <position position="1332"/>
    </location>
</feature>
<dbReference type="InterPro" id="IPR000719">
    <property type="entry name" value="Prot_kinase_dom"/>
</dbReference>
<feature type="binding site" evidence="20">
    <location>
        <begin position="1140"/>
        <end position="1143"/>
    </location>
    <ligand>
        <name>ATP</name>
        <dbReference type="ChEBI" id="CHEBI:30616"/>
    </ligand>
</feature>
<keyword evidence="13 25" id="KW-0472">Membrane</keyword>
<dbReference type="InterPro" id="IPR016244">
    <property type="entry name" value="Tyr_kinase_HGF/MSP_rcpt"/>
</dbReference>
<dbReference type="SUPFAM" id="SSF103575">
    <property type="entry name" value="Plexin repeat"/>
    <property type="match status" value="1"/>
</dbReference>
<organism evidence="29 30">
    <name type="scientific">Polypterus senegalus</name>
    <name type="common">Senegal bichir</name>
    <dbReference type="NCBI Taxonomy" id="55291"/>
    <lineage>
        <taxon>Eukaryota</taxon>
        <taxon>Metazoa</taxon>
        <taxon>Chordata</taxon>
        <taxon>Craniata</taxon>
        <taxon>Vertebrata</taxon>
        <taxon>Euteleostomi</taxon>
        <taxon>Actinopterygii</taxon>
        <taxon>Polypteriformes</taxon>
        <taxon>Polypteridae</taxon>
        <taxon>Polypterus</taxon>
    </lineage>
</organism>
<feature type="disulfide bond" evidence="21">
    <location>
        <begin position="164"/>
        <end position="167"/>
    </location>
</feature>
<evidence type="ECO:0000256" key="20">
    <source>
        <dbReference type="PIRSR" id="PIRSR000617-2"/>
    </source>
</evidence>
<dbReference type="GO" id="GO:0005524">
    <property type="term" value="F:ATP binding"/>
    <property type="evidence" value="ECO:0007669"/>
    <property type="project" value="UniProtKB-UniRule"/>
</dbReference>
<dbReference type="SMART" id="SM00423">
    <property type="entry name" value="PSI"/>
    <property type="match status" value="1"/>
</dbReference>
<dbReference type="InterPro" id="IPR008266">
    <property type="entry name" value="Tyr_kinase_AS"/>
</dbReference>
<evidence type="ECO:0000256" key="26">
    <source>
        <dbReference type="SAM" id="SignalP"/>
    </source>
</evidence>
<dbReference type="OrthoDB" id="9985181at2759"/>
<dbReference type="PROSITE" id="PS00109">
    <property type="entry name" value="PROTEIN_KINASE_TYR"/>
    <property type="match status" value="1"/>
</dbReference>
<keyword evidence="4" id="KW-0808">Transferase</keyword>
<dbReference type="GO" id="GO:0004714">
    <property type="term" value="F:transmembrane receptor protein tyrosine kinase activity"/>
    <property type="evidence" value="ECO:0007669"/>
    <property type="project" value="UniProtKB-EC"/>
</dbReference>
<feature type="modified residue" description="Phosphotyrosine; by autocatalysis" evidence="22">
    <location>
        <position position="1217"/>
    </location>
</feature>
<evidence type="ECO:0000256" key="23">
    <source>
        <dbReference type="PROSITE-ProRule" id="PRU00352"/>
    </source>
</evidence>
<feature type="modified residue" description="Phosphotyrosine; by autocatalysis" evidence="22">
    <location>
        <position position="1218"/>
    </location>
</feature>
<evidence type="ECO:0000313" key="30">
    <source>
        <dbReference type="Proteomes" id="UP000886611"/>
    </source>
</evidence>
<dbReference type="GO" id="GO:0016477">
    <property type="term" value="P:cell migration"/>
    <property type="evidence" value="ECO:0007669"/>
    <property type="project" value="TreeGrafter"/>
</dbReference>
<dbReference type="GO" id="GO:0005886">
    <property type="term" value="C:plasma membrane"/>
    <property type="evidence" value="ECO:0007669"/>
    <property type="project" value="TreeGrafter"/>
</dbReference>
<evidence type="ECO:0000256" key="16">
    <source>
        <dbReference type="ARBA" id="ARBA00023170"/>
    </source>
</evidence>
<evidence type="ECO:0000256" key="7">
    <source>
        <dbReference type="ARBA" id="ARBA00022737"/>
    </source>
</evidence>
<dbReference type="Pfam" id="PF07714">
    <property type="entry name" value="PK_Tyr_Ser-Thr"/>
    <property type="match status" value="1"/>
</dbReference>
<feature type="disulfide bond" evidence="21">
    <location>
        <begin position="375"/>
        <end position="399"/>
    </location>
</feature>
<dbReference type="GO" id="GO:0006909">
    <property type="term" value="P:phagocytosis"/>
    <property type="evidence" value="ECO:0007669"/>
    <property type="project" value="TreeGrafter"/>
</dbReference>
<feature type="disulfide bond" evidence="21">
    <location>
        <begin position="523"/>
        <end position="539"/>
    </location>
</feature>
<dbReference type="Gene3D" id="3.30.200.20">
    <property type="entry name" value="Phosphorylase Kinase, domain 1"/>
    <property type="match status" value="1"/>
</dbReference>
<keyword evidence="11" id="KW-0832">Ubl conjugation</keyword>
<dbReference type="InterPro" id="IPR036352">
    <property type="entry name" value="Semap_dom_sf"/>
</dbReference>
<evidence type="ECO:0000256" key="21">
    <source>
        <dbReference type="PIRSR" id="PIRSR000617-3"/>
    </source>
</evidence>
<evidence type="ECO:0000256" key="25">
    <source>
        <dbReference type="SAM" id="Phobius"/>
    </source>
</evidence>
<feature type="modified residue" description="Phosphotyrosine; by autocatalysis" evidence="22">
    <location>
        <position position="1339"/>
    </location>
</feature>
<comment type="caution">
    <text evidence="23">Lacks conserved residue(s) required for the propagation of feature annotation.</text>
</comment>
<feature type="disulfide bond" evidence="21">
    <location>
        <begin position="290"/>
        <end position="357"/>
    </location>
</feature>
<dbReference type="InterPro" id="IPR001245">
    <property type="entry name" value="Ser-Thr/Tyr_kinase_cat_dom"/>
</dbReference>
<dbReference type="PRINTS" id="PR00109">
    <property type="entry name" value="TYRKINASE"/>
</dbReference>
<feature type="transmembrane region" description="Helical" evidence="25">
    <location>
        <begin position="939"/>
        <end position="961"/>
    </location>
</feature>
<feature type="disulfide bond" evidence="21">
    <location>
        <begin position="535"/>
        <end position="545"/>
    </location>
</feature>
<feature type="binding site" evidence="20">
    <location>
        <begin position="1067"/>
        <end position="1075"/>
    </location>
    <ligand>
        <name>ATP</name>
        <dbReference type="ChEBI" id="CHEBI:30616"/>
    </ligand>
</feature>
<dbReference type="Pfam" id="PF01403">
    <property type="entry name" value="Sema"/>
    <property type="match status" value="1"/>
</dbReference>
<evidence type="ECO:0000256" key="13">
    <source>
        <dbReference type="ARBA" id="ARBA00023136"/>
    </source>
</evidence>
<dbReference type="SMART" id="SM00630">
    <property type="entry name" value="Sema"/>
    <property type="match status" value="1"/>
</dbReference>
<dbReference type="SUPFAM" id="SSF101912">
    <property type="entry name" value="Sema domain"/>
    <property type="match status" value="1"/>
</dbReference>
<dbReference type="FunFam" id="3.30.1680.10:FF:000006">
    <property type="entry name" value="Macrophage-stimulating 1 receptor b"/>
    <property type="match status" value="1"/>
</dbReference>
<dbReference type="SUPFAM" id="SSF81296">
    <property type="entry name" value="E set domains"/>
    <property type="match status" value="3"/>
</dbReference>
<evidence type="ECO:0000256" key="12">
    <source>
        <dbReference type="ARBA" id="ARBA00022989"/>
    </source>
</evidence>
<dbReference type="FunFam" id="3.30.200.20:FF:000188">
    <property type="entry name" value="Hepatocyte growth factor receptor"/>
    <property type="match status" value="1"/>
</dbReference>
<dbReference type="InterPro" id="IPR016201">
    <property type="entry name" value="PSI"/>
</dbReference>
<dbReference type="InterPro" id="IPR013783">
    <property type="entry name" value="Ig-like_fold"/>
</dbReference>
<keyword evidence="8 20" id="KW-0547">Nucleotide-binding</keyword>
<dbReference type="PROSITE" id="PS51004">
    <property type="entry name" value="SEMA"/>
    <property type="match status" value="1"/>
</dbReference>
<evidence type="ECO:0000256" key="10">
    <source>
        <dbReference type="ARBA" id="ARBA00022840"/>
    </source>
</evidence>
<evidence type="ECO:0000256" key="1">
    <source>
        <dbReference type="ARBA" id="ARBA00004479"/>
    </source>
</evidence>
<comment type="caution">
    <text evidence="29">The sequence shown here is derived from an EMBL/GenBank/DDBJ whole genome shotgun (WGS) entry which is preliminary data.</text>
</comment>
<comment type="catalytic activity">
    <reaction evidence="18">
        <text>L-tyrosyl-[protein] + ATP = O-phospho-L-tyrosyl-[protein] + ADP + H(+)</text>
        <dbReference type="Rhea" id="RHEA:10596"/>
        <dbReference type="Rhea" id="RHEA-COMP:10136"/>
        <dbReference type="Rhea" id="RHEA-COMP:20101"/>
        <dbReference type="ChEBI" id="CHEBI:15378"/>
        <dbReference type="ChEBI" id="CHEBI:30616"/>
        <dbReference type="ChEBI" id="CHEBI:46858"/>
        <dbReference type="ChEBI" id="CHEBI:61978"/>
        <dbReference type="ChEBI" id="CHEBI:456216"/>
        <dbReference type="EC" id="2.7.10.1"/>
    </reaction>
</comment>
<name>A0A8X8BZ53_POLSE</name>
<keyword evidence="5 25" id="KW-0812">Transmembrane</keyword>
<dbReference type="Gene3D" id="2.60.40.10">
    <property type="entry name" value="Immunoglobulins"/>
    <property type="match status" value="3"/>
</dbReference>
<feature type="binding site" evidence="20 24">
    <location>
        <position position="1093"/>
    </location>
    <ligand>
        <name>ATP</name>
        <dbReference type="ChEBI" id="CHEBI:30616"/>
    </ligand>
</feature>
<protein>
    <recommendedName>
        <fullName evidence="2">receptor protein-tyrosine kinase</fullName>
        <ecNumber evidence="2">2.7.10.1</ecNumber>
    </recommendedName>
</protein>
<evidence type="ECO:0000256" key="9">
    <source>
        <dbReference type="ARBA" id="ARBA00022777"/>
    </source>
</evidence>
<keyword evidence="12 25" id="KW-1133">Transmembrane helix</keyword>
<evidence type="ECO:0000313" key="29">
    <source>
        <dbReference type="EMBL" id="KAG2471404.1"/>
    </source>
</evidence>
<evidence type="ECO:0000259" key="28">
    <source>
        <dbReference type="PROSITE" id="PS51004"/>
    </source>
</evidence>
<dbReference type="GO" id="GO:0007411">
    <property type="term" value="P:axon guidance"/>
    <property type="evidence" value="ECO:0007669"/>
    <property type="project" value="UniProtKB-ARBA"/>
</dbReference>
<dbReference type="Gene3D" id="2.130.10.10">
    <property type="entry name" value="YVTN repeat-like/Quinoprotein amine dehydrogenase"/>
    <property type="match status" value="1"/>
</dbReference>
<dbReference type="CDD" id="cd00603">
    <property type="entry name" value="IPT_PCSR"/>
    <property type="match status" value="1"/>
</dbReference>
<dbReference type="InterPro" id="IPR050122">
    <property type="entry name" value="RTK"/>
</dbReference>
<dbReference type="Pfam" id="PF01833">
    <property type="entry name" value="TIG"/>
    <property type="match status" value="3"/>
</dbReference>
<feature type="active site" description="Proton acceptor" evidence="19">
    <location>
        <position position="1187"/>
    </location>
</feature>
<evidence type="ECO:0000256" key="2">
    <source>
        <dbReference type="ARBA" id="ARBA00011902"/>
    </source>
</evidence>
<sequence length="1365" mass="152855">MKHQNTFLAVCCWAAILRTFAENECPPVYRTFVNFSVNYDMEYFLAKSEIQNIVVDQFEKKLYVASRNFLEAVNDDLLKEWELRTGPAGSSECTICQLCALGKDTVTEEDTDNRILALDTDMSVLYSCGSSMYGVCFSHDLGTDISLPTSSCLNQKLSNAGESCPDCVASALGTKATLVEDGKSLLFYVANSVNSTLTRNYPRESISVHRPLSSGGGFEEKSPGLTVLPRFVDSYPIQYVYSFTSGDFVYFLSVQREKPDDKTSPFQTRLGRLSSSEWDMGSYREIVLECRHDTKRRRRAVGSSDVIYNVLQAAYLSKLGRELAQEMSEQEDVDTLYGVFAVSQPGSSEPTLSSSLCAFLIKSIDVFIEDGEKQCCDKGSASNQPLPRGLEFYQNFSYCPKKEQAGTPNCRQHPTFIPGSINRLDYFNGKMTNVLFTSILVTVIEGKTVAHIGTSNGRLFQAVLQRSTQVYPFANYTLDEKYPVSPYAAELNADFLLFVTGNKITKVPERGPGCRHFLTCPKCVTAPSFMNCGWCGNACTWRESCLTEWRNSSCAPVIKAFIPKSAPPVGNTKLTLCGRHFQAFPAITPTSSSHLVKVGKQTCVVQPLSVNYTQLVCTLQNTGNNELSTPYEIVLTVNEAKGNRLFNIQGESRIDGFMFVMPNVSSVSPYFGPMNGGTTITLTGTHLDAGSSKKVKIDGEECKIVSVSPEDSSIVFISPPRDSIGSVSPEVEIDTFKVPVSSSFQYRENPVITDIFPNCSFNRGSNITIIGKNLDSVYRTNVIFETQGKKYPPQVCESAESSEKMVCMTPRLDKNSNSLEGTLLFEMDGTQGLKTFMFRYLPTPKVYPFESEGGIKNLDFNENEVEIHHEGLHLASACMTITMTIGDVDCNAKVLSNEVTCRIPKDLDVPRDGLPVKIYINGEETDLGRVFIQKNIHPAVYICIAMVILLVLALLIALWWYKRKNKVDLAKQRLSQLHEVNANQPTPNLVMMPIGDYRLEVPRTPNTGSSSAFFSSTNDFRSRDGSLVPLIPKEYISINSFQPELLEEVKDVLISAEKLKVNEDQIIGKGHFGIVYHGSYTDSNGKEIHCAVKSLNRITDVEEAEQFLREGIIMKEFHHVNVLSLLGVCLPNEGLPLVVLPYMKHGDLRHFIRSDKRNPTVKDLIGFGLQVARGMEYLAQKKFVHRDLAARNCMLDESYTVKVADFGMARDVFDKEYYSIQNHRKVKLPVKWMALESLQTQKFTTKSDVWSYGVLLWELLTRGTSPYPEVDPYDITRYLLKGRRLPQPQYCPDPLFTTMLQCWNPIPERRPTFAELIDEVQQIMFSLDGEHYINLRVTYVNLDQPLPYPAVEESADELDSDSSSL</sequence>
<evidence type="ECO:0000256" key="6">
    <source>
        <dbReference type="ARBA" id="ARBA00022729"/>
    </source>
</evidence>
<proteinExistence type="predicted"/>
<keyword evidence="6 26" id="KW-0732">Signal</keyword>
<keyword evidence="17" id="KW-0325">Glycoprotein</keyword>
<evidence type="ECO:0000256" key="8">
    <source>
        <dbReference type="ARBA" id="ARBA00022741"/>
    </source>
</evidence>
<keyword evidence="7" id="KW-0677">Repeat</keyword>
<evidence type="ECO:0000259" key="27">
    <source>
        <dbReference type="PROSITE" id="PS50011"/>
    </source>
</evidence>
<feature type="binding site" evidence="20">
    <location>
        <position position="1191"/>
    </location>
    <ligand>
        <name>ATP</name>
        <dbReference type="ChEBI" id="CHEBI:30616"/>
    </ligand>
</feature>
<evidence type="ECO:0000256" key="15">
    <source>
        <dbReference type="ARBA" id="ARBA00023157"/>
    </source>
</evidence>
<feature type="non-terminal residue" evidence="29">
    <location>
        <position position="1365"/>
    </location>
</feature>
<gene>
    <name evidence="29" type="primary">Mst1r</name>
    <name evidence="29" type="ORF">GTO96_0005126</name>
</gene>
<dbReference type="CDD" id="cd05058">
    <property type="entry name" value="PTKc_Met_Ron"/>
    <property type="match status" value="1"/>
</dbReference>
<dbReference type="GO" id="GO:0007169">
    <property type="term" value="P:cell surface receptor protein tyrosine kinase signaling pathway"/>
    <property type="evidence" value="ECO:0007669"/>
    <property type="project" value="InterPro"/>
</dbReference>
<dbReference type="Gene3D" id="1.10.510.10">
    <property type="entry name" value="Transferase(Phosphotransferase) domain 1"/>
    <property type="match status" value="1"/>
</dbReference>
<evidence type="ECO:0000256" key="5">
    <source>
        <dbReference type="ARBA" id="ARBA00022692"/>
    </source>
</evidence>
<feature type="disulfide bond" evidence="21">
    <location>
        <begin position="128"/>
        <end position="136"/>
    </location>
</feature>
<dbReference type="EC" id="2.7.10.1" evidence="2"/>
<dbReference type="InterPro" id="IPR001627">
    <property type="entry name" value="Semap_dom"/>
</dbReference>
<keyword evidence="9" id="KW-0418">Kinase</keyword>
<dbReference type="InterPro" id="IPR020635">
    <property type="entry name" value="Tyr_kinase_cat_dom"/>
</dbReference>
<feature type="domain" description="Sema" evidence="28">
    <location>
        <begin position="30"/>
        <end position="509"/>
    </location>
</feature>
<dbReference type="InterPro" id="IPR017441">
    <property type="entry name" value="Protein_kinase_ATP_BS"/>
</dbReference>
<comment type="subcellular location">
    <subcellularLocation>
        <location evidence="1">Membrane</location>
        <topology evidence="1">Single-pass type I membrane protein</topology>
    </subcellularLocation>
</comment>